<feature type="transmembrane region" description="Helical" evidence="1">
    <location>
        <begin position="6"/>
        <end position="31"/>
    </location>
</feature>
<name>A0ABV7FA77_9GAMM</name>
<keyword evidence="1" id="KW-1133">Transmembrane helix</keyword>
<dbReference type="RefSeq" id="WP_378115829.1">
    <property type="nucleotide sequence ID" value="NZ_JBHRTF010000002.1"/>
</dbReference>
<proteinExistence type="predicted"/>
<dbReference type="EMBL" id="JBHRTF010000002">
    <property type="protein sequence ID" value="MFC3114464.1"/>
    <property type="molecule type" value="Genomic_DNA"/>
</dbReference>
<protein>
    <submittedName>
        <fullName evidence="2">Uncharacterized protein</fullName>
    </submittedName>
</protein>
<keyword evidence="3" id="KW-1185">Reference proteome</keyword>
<organism evidence="2 3">
    <name type="scientific">Cellvibrio fontiphilus</name>
    <dbReference type="NCBI Taxonomy" id="1815559"/>
    <lineage>
        <taxon>Bacteria</taxon>
        <taxon>Pseudomonadati</taxon>
        <taxon>Pseudomonadota</taxon>
        <taxon>Gammaproteobacteria</taxon>
        <taxon>Cellvibrionales</taxon>
        <taxon>Cellvibrionaceae</taxon>
        <taxon>Cellvibrio</taxon>
    </lineage>
</organism>
<dbReference type="Proteomes" id="UP001595555">
    <property type="component" value="Unassembled WGS sequence"/>
</dbReference>
<evidence type="ECO:0000313" key="3">
    <source>
        <dbReference type="Proteomes" id="UP001595555"/>
    </source>
</evidence>
<evidence type="ECO:0000313" key="2">
    <source>
        <dbReference type="EMBL" id="MFC3114464.1"/>
    </source>
</evidence>
<gene>
    <name evidence="2" type="ORF">ACFODX_02780</name>
</gene>
<comment type="caution">
    <text evidence="2">The sequence shown here is derived from an EMBL/GenBank/DDBJ whole genome shotgun (WGS) entry which is preliminary data.</text>
</comment>
<keyword evidence="1" id="KW-0472">Membrane</keyword>
<evidence type="ECO:0000256" key="1">
    <source>
        <dbReference type="SAM" id="Phobius"/>
    </source>
</evidence>
<reference evidence="3" key="1">
    <citation type="journal article" date="2019" name="Int. J. Syst. Evol. Microbiol.">
        <title>The Global Catalogue of Microorganisms (GCM) 10K type strain sequencing project: providing services to taxonomists for standard genome sequencing and annotation.</title>
        <authorList>
            <consortium name="The Broad Institute Genomics Platform"/>
            <consortium name="The Broad Institute Genome Sequencing Center for Infectious Disease"/>
            <person name="Wu L."/>
            <person name="Ma J."/>
        </authorList>
    </citation>
    <scope>NUCLEOTIDE SEQUENCE [LARGE SCALE GENOMIC DNA]</scope>
    <source>
        <strain evidence="3">KCTC 52237</strain>
    </source>
</reference>
<keyword evidence="1" id="KW-0812">Transmembrane</keyword>
<accession>A0ABV7FA77</accession>
<sequence>MKVDVLSVVTVIFCVGVCITLLDFGALVSFAEAAVESVSE</sequence>